<dbReference type="Pfam" id="PF03226">
    <property type="entry name" value="Yippee-Mis18"/>
    <property type="match status" value="1"/>
</dbReference>
<evidence type="ECO:0000256" key="4">
    <source>
        <dbReference type="RuleBase" id="RU110713"/>
    </source>
</evidence>
<dbReference type="GO" id="GO:0003677">
    <property type="term" value="F:DNA binding"/>
    <property type="evidence" value="ECO:0007669"/>
    <property type="project" value="UniProtKB-KW"/>
</dbReference>
<evidence type="ECO:0000256" key="3">
    <source>
        <dbReference type="ARBA" id="ARBA00022833"/>
    </source>
</evidence>
<dbReference type="InterPro" id="IPR039058">
    <property type="entry name" value="Yippee_fam"/>
</dbReference>
<sequence length="124" mass="13485">MSSPPTSPDSTASNPHLIYLPDHVPVYRCANCSIELALQDELVSRAFSGAGGPAYLLRSVINTKVGAKGAKELLTGKHTIAPVTCLGCSAELGWTYYQAPEQSQKYKEGKTILEKAKIYKDNKW</sequence>
<dbReference type="InterPro" id="IPR004910">
    <property type="entry name" value="Yippee/Mis18/Cereblon"/>
</dbReference>
<dbReference type="PANTHER" id="PTHR13848">
    <property type="entry name" value="PROTEIN YIPPEE-LIKE CG15309-RELATED"/>
    <property type="match status" value="1"/>
</dbReference>
<dbReference type="InParanoid" id="A0A1Y2F9T5"/>
<gene>
    <name evidence="6" type="ORF">BCR35DRAFT_304242</name>
</gene>
<dbReference type="EMBL" id="MCGR01000024">
    <property type="protein sequence ID" value="ORY80692.1"/>
    <property type="molecule type" value="Genomic_DNA"/>
</dbReference>
<keyword evidence="3" id="KW-0862">Zinc</keyword>
<protein>
    <recommendedName>
        <fullName evidence="4">Protein yippee-like</fullName>
    </recommendedName>
</protein>
<organism evidence="6 7">
    <name type="scientific">Leucosporidium creatinivorum</name>
    <dbReference type="NCBI Taxonomy" id="106004"/>
    <lineage>
        <taxon>Eukaryota</taxon>
        <taxon>Fungi</taxon>
        <taxon>Dikarya</taxon>
        <taxon>Basidiomycota</taxon>
        <taxon>Pucciniomycotina</taxon>
        <taxon>Microbotryomycetes</taxon>
        <taxon>Leucosporidiales</taxon>
        <taxon>Leucosporidium</taxon>
    </lineage>
</organism>
<dbReference type="GO" id="GO:0046872">
    <property type="term" value="F:metal ion binding"/>
    <property type="evidence" value="ECO:0007669"/>
    <property type="project" value="UniProtKB-KW"/>
</dbReference>
<evidence type="ECO:0000256" key="1">
    <source>
        <dbReference type="ARBA" id="ARBA00005613"/>
    </source>
</evidence>
<dbReference type="OrthoDB" id="6407410at2759"/>
<feature type="domain" description="Yippee" evidence="5">
    <location>
        <begin position="25"/>
        <end position="122"/>
    </location>
</feature>
<comment type="similarity">
    <text evidence="1 4">Belongs to the yippee family.</text>
</comment>
<keyword evidence="6" id="KW-0238">DNA-binding</keyword>
<evidence type="ECO:0000313" key="7">
    <source>
        <dbReference type="Proteomes" id="UP000193467"/>
    </source>
</evidence>
<proteinExistence type="inferred from homology"/>
<dbReference type="STRING" id="106004.A0A1Y2F9T5"/>
<keyword evidence="2" id="KW-0479">Metal-binding</keyword>
<dbReference type="FunCoup" id="A0A1Y2F9T5">
    <property type="interactions" value="329"/>
</dbReference>
<keyword evidence="7" id="KW-1185">Reference proteome</keyword>
<reference evidence="6 7" key="1">
    <citation type="submission" date="2016-07" db="EMBL/GenBank/DDBJ databases">
        <title>Pervasive Adenine N6-methylation of Active Genes in Fungi.</title>
        <authorList>
            <consortium name="DOE Joint Genome Institute"/>
            <person name="Mondo S.J."/>
            <person name="Dannebaum R.O."/>
            <person name="Kuo R.C."/>
            <person name="Labutti K."/>
            <person name="Haridas S."/>
            <person name="Kuo A."/>
            <person name="Salamov A."/>
            <person name="Ahrendt S.R."/>
            <person name="Lipzen A."/>
            <person name="Sullivan W."/>
            <person name="Andreopoulos W.B."/>
            <person name="Clum A."/>
            <person name="Lindquist E."/>
            <person name="Daum C."/>
            <person name="Ramamoorthy G.K."/>
            <person name="Gryganskyi A."/>
            <person name="Culley D."/>
            <person name="Magnuson J.K."/>
            <person name="James T.Y."/>
            <person name="O'Malley M.A."/>
            <person name="Stajich J.E."/>
            <person name="Spatafora J.W."/>
            <person name="Visel A."/>
            <person name="Grigoriev I.V."/>
        </authorList>
    </citation>
    <scope>NUCLEOTIDE SEQUENCE [LARGE SCALE GENOMIC DNA]</scope>
    <source>
        <strain evidence="6 7">62-1032</strain>
    </source>
</reference>
<accession>A0A1Y2F9T5</accession>
<dbReference type="AlphaFoldDB" id="A0A1Y2F9T5"/>
<evidence type="ECO:0000259" key="5">
    <source>
        <dbReference type="PROSITE" id="PS51792"/>
    </source>
</evidence>
<name>A0A1Y2F9T5_9BASI</name>
<evidence type="ECO:0000313" key="6">
    <source>
        <dbReference type="EMBL" id="ORY80692.1"/>
    </source>
</evidence>
<comment type="caution">
    <text evidence="6">The sequence shown here is derived from an EMBL/GenBank/DDBJ whole genome shotgun (WGS) entry which is preliminary data.</text>
</comment>
<evidence type="ECO:0000256" key="2">
    <source>
        <dbReference type="ARBA" id="ARBA00022723"/>
    </source>
</evidence>
<dbReference type="PROSITE" id="PS51792">
    <property type="entry name" value="YIPPEE"/>
    <property type="match status" value="1"/>
</dbReference>
<dbReference type="Proteomes" id="UP000193467">
    <property type="component" value="Unassembled WGS sequence"/>
</dbReference>
<dbReference type="InterPro" id="IPR034751">
    <property type="entry name" value="Yippee"/>
</dbReference>